<organism evidence="1 2">
    <name type="scientific">Photorhabdus heterorhabditis</name>
    <dbReference type="NCBI Taxonomy" id="880156"/>
    <lineage>
        <taxon>Bacteria</taxon>
        <taxon>Pseudomonadati</taxon>
        <taxon>Pseudomonadota</taxon>
        <taxon>Gammaproteobacteria</taxon>
        <taxon>Enterobacterales</taxon>
        <taxon>Morganellaceae</taxon>
        <taxon>Photorhabdus</taxon>
    </lineage>
</organism>
<comment type="caution">
    <text evidence="1">The sequence shown here is derived from an EMBL/GenBank/DDBJ whole genome shotgun (WGS) entry which is preliminary data.</text>
</comment>
<dbReference type="AlphaFoldDB" id="A0A5B0X6I7"/>
<dbReference type="Pfam" id="PF13957">
    <property type="entry name" value="YafO_toxin"/>
    <property type="match status" value="1"/>
</dbReference>
<dbReference type="EMBL" id="VTUW01000005">
    <property type="protein sequence ID" value="KAA1194863.1"/>
    <property type="molecule type" value="Genomic_DNA"/>
</dbReference>
<evidence type="ECO:0000313" key="2">
    <source>
        <dbReference type="Proteomes" id="UP000322184"/>
    </source>
</evidence>
<reference evidence="1 2" key="1">
    <citation type="submission" date="2019-09" db="EMBL/GenBank/DDBJ databases">
        <title>Whole genome sequence of Photorhabdus heterorhabditis strain ETL (Enterobacteriales: Enterobacteriaceae) a bacterial symbiont of Heterorhabditis zealandica strain ETL (Rhabditida: Heterorhabditidae).</title>
        <authorList>
            <person name="Lulamba T.E."/>
            <person name="Serepa-Dlamini M.H."/>
        </authorList>
    </citation>
    <scope>NUCLEOTIDE SEQUENCE [LARGE SCALE GENOMIC DNA]</scope>
    <source>
        <strain evidence="1 2">ETL</strain>
    </source>
</reference>
<dbReference type="Proteomes" id="UP000322184">
    <property type="component" value="Unassembled WGS sequence"/>
</dbReference>
<sequence>MGLSMVYVSVAEDLLFNTAAYDYAAMLAKYLSDAEEVSGWLGCQGRFEFNMKAMESGIWKLHIRPLNEKPWPANVMLHNRKSDNYLVYAQHWYYENHYQVIAVVIPDAHARMDKLMNRLIRMVEDSFQCLSEQELKLLNHVSA</sequence>
<protein>
    <submittedName>
        <fullName evidence="1">Toxin YafO, type II toxin-antitoxin system family protein</fullName>
    </submittedName>
</protein>
<accession>A0A5B0X6I7</accession>
<evidence type="ECO:0000313" key="1">
    <source>
        <dbReference type="EMBL" id="KAA1194863.1"/>
    </source>
</evidence>
<gene>
    <name evidence="1" type="ORF">F0L16_04085</name>
</gene>
<name>A0A5B0X6I7_9GAMM</name>
<proteinExistence type="predicted"/>
<dbReference type="InterPro" id="IPR020353">
    <property type="entry name" value="Toxin_YafO"/>
</dbReference>